<gene>
    <name evidence="2" type="ORF">HTZ84_22360</name>
</gene>
<keyword evidence="1" id="KW-0472">Membrane</keyword>
<evidence type="ECO:0000256" key="1">
    <source>
        <dbReference type="SAM" id="Phobius"/>
    </source>
</evidence>
<reference evidence="2 3" key="1">
    <citation type="submission" date="2020-06" db="EMBL/GenBank/DDBJ databases">
        <title>Haloterrigena sp. nov., an extremely halophilic archaeon isolated from a saline sediment.</title>
        <authorList>
            <person name="Liu B.-B."/>
        </authorList>
    </citation>
    <scope>NUCLEOTIDE SEQUENCE [LARGE SCALE GENOMIC DNA]</scope>
    <source>
        <strain evidence="2 3">SYSU A558-1</strain>
    </source>
</reference>
<name>A0ABX2LH20_9EURY</name>
<dbReference type="Proteomes" id="UP001016761">
    <property type="component" value="Unassembled WGS sequence"/>
</dbReference>
<proteinExistence type="predicted"/>
<sequence length="102" mass="11111">MRTDDDRGQLGDLFALVVGLVVLYGVWALAFRFFYPPEESIVADGVLAVRSVFIDALGPSRGAGAFLATVLVLALFLNVVVFTDYIGPNMIAKDVRERTSDE</sequence>
<dbReference type="EMBL" id="JABUQZ010000003">
    <property type="protein sequence ID" value="NUC75011.1"/>
    <property type="molecule type" value="Genomic_DNA"/>
</dbReference>
<organism evidence="2 3">
    <name type="scientific">Haloterrigena gelatinilytica</name>
    <dbReference type="NCBI Taxonomy" id="2741724"/>
    <lineage>
        <taxon>Archaea</taxon>
        <taxon>Methanobacteriati</taxon>
        <taxon>Methanobacteriota</taxon>
        <taxon>Stenosarchaea group</taxon>
        <taxon>Halobacteria</taxon>
        <taxon>Halobacteriales</taxon>
        <taxon>Natrialbaceae</taxon>
        <taxon>Haloterrigena</taxon>
    </lineage>
</organism>
<feature type="transmembrane region" description="Helical" evidence="1">
    <location>
        <begin position="12"/>
        <end position="35"/>
    </location>
</feature>
<keyword evidence="3" id="KW-1185">Reference proteome</keyword>
<dbReference type="RefSeq" id="WP_174682849.1">
    <property type="nucleotide sequence ID" value="NZ_JABUQZ010000003.1"/>
</dbReference>
<comment type="caution">
    <text evidence="2">The sequence shown here is derived from an EMBL/GenBank/DDBJ whole genome shotgun (WGS) entry which is preliminary data.</text>
</comment>
<keyword evidence="1" id="KW-0812">Transmembrane</keyword>
<keyword evidence="1" id="KW-1133">Transmembrane helix</keyword>
<protein>
    <submittedName>
        <fullName evidence="2">Uncharacterized protein</fullName>
    </submittedName>
</protein>
<evidence type="ECO:0000313" key="3">
    <source>
        <dbReference type="Proteomes" id="UP001016761"/>
    </source>
</evidence>
<evidence type="ECO:0000313" key="2">
    <source>
        <dbReference type="EMBL" id="NUC75011.1"/>
    </source>
</evidence>
<feature type="transmembrane region" description="Helical" evidence="1">
    <location>
        <begin position="65"/>
        <end position="86"/>
    </location>
</feature>
<accession>A0ABX2LH20</accession>